<dbReference type="InterPro" id="IPR055294">
    <property type="entry name" value="FBL60-like"/>
</dbReference>
<name>A0A2K3N7T4_TRIPR</name>
<reference evidence="2 3" key="1">
    <citation type="journal article" date="2014" name="Am. J. Bot.">
        <title>Genome assembly and annotation for red clover (Trifolium pratense; Fabaceae).</title>
        <authorList>
            <person name="Istvanek J."/>
            <person name="Jaros M."/>
            <person name="Krenek A."/>
            <person name="Repkova J."/>
        </authorList>
    </citation>
    <scope>NUCLEOTIDE SEQUENCE [LARGE SCALE GENOMIC DNA]</scope>
    <source>
        <strain evidence="3">cv. Tatra</strain>
        <tissue evidence="2">Young leaves</tissue>
    </source>
</reference>
<dbReference type="InterPro" id="IPR053781">
    <property type="entry name" value="F-box_AtFBL13-like"/>
</dbReference>
<evidence type="ECO:0000259" key="1">
    <source>
        <dbReference type="PROSITE" id="PS50181"/>
    </source>
</evidence>
<comment type="caution">
    <text evidence="2">The sequence shown here is derived from an EMBL/GenBank/DDBJ whole genome shotgun (WGS) entry which is preliminary data.</text>
</comment>
<accession>A0A2K3N7T4</accession>
<dbReference type="EMBL" id="ASHM01017401">
    <property type="protein sequence ID" value="PNX99113.1"/>
    <property type="molecule type" value="Genomic_DNA"/>
</dbReference>
<proteinExistence type="predicted"/>
<reference evidence="2 3" key="2">
    <citation type="journal article" date="2017" name="Front. Plant Sci.">
        <title>Gene Classification and Mining of Molecular Markers Useful in Red Clover (Trifolium pratense) Breeding.</title>
        <authorList>
            <person name="Istvanek J."/>
            <person name="Dluhosova J."/>
            <person name="Dluhos P."/>
            <person name="Patkova L."/>
            <person name="Nedelnik J."/>
            <person name="Repkova J."/>
        </authorList>
    </citation>
    <scope>NUCLEOTIDE SEQUENCE [LARGE SCALE GENOMIC DNA]</scope>
    <source>
        <strain evidence="3">cv. Tatra</strain>
        <tissue evidence="2">Young leaves</tissue>
    </source>
</reference>
<dbReference type="InterPro" id="IPR001810">
    <property type="entry name" value="F-box_dom"/>
</dbReference>
<dbReference type="Gene3D" id="1.20.1280.50">
    <property type="match status" value="1"/>
</dbReference>
<dbReference type="Pfam" id="PF00646">
    <property type="entry name" value="F-box"/>
    <property type="match status" value="1"/>
</dbReference>
<dbReference type="Proteomes" id="UP000236291">
    <property type="component" value="Unassembled WGS sequence"/>
</dbReference>
<sequence length="49" mass="5522">MAADRISELPDPILSHILSFIPTKLAATTSILSKRWKSVWHSVLTLDFD</sequence>
<dbReference type="CDD" id="cd22160">
    <property type="entry name" value="F-box_AtFBL13-like"/>
    <property type="match status" value="1"/>
</dbReference>
<feature type="non-terminal residue" evidence="2">
    <location>
        <position position="49"/>
    </location>
</feature>
<dbReference type="InterPro" id="IPR036047">
    <property type="entry name" value="F-box-like_dom_sf"/>
</dbReference>
<protein>
    <submittedName>
        <fullName evidence="2">F-box/LRR-repeat protein</fullName>
    </submittedName>
</protein>
<evidence type="ECO:0000313" key="3">
    <source>
        <dbReference type="Proteomes" id="UP000236291"/>
    </source>
</evidence>
<dbReference type="SUPFAM" id="SSF81383">
    <property type="entry name" value="F-box domain"/>
    <property type="match status" value="1"/>
</dbReference>
<dbReference type="PROSITE" id="PS50181">
    <property type="entry name" value="FBOX"/>
    <property type="match status" value="1"/>
</dbReference>
<dbReference type="AlphaFoldDB" id="A0A2K3N7T4"/>
<gene>
    <name evidence="2" type="ORF">L195_g022375</name>
</gene>
<dbReference type="STRING" id="57577.A0A2K3N7T4"/>
<dbReference type="PANTHER" id="PTHR31293">
    <property type="entry name" value="RNI-LIKE SUPERFAMILY PROTEIN"/>
    <property type="match status" value="1"/>
</dbReference>
<organism evidence="2 3">
    <name type="scientific">Trifolium pratense</name>
    <name type="common">Red clover</name>
    <dbReference type="NCBI Taxonomy" id="57577"/>
    <lineage>
        <taxon>Eukaryota</taxon>
        <taxon>Viridiplantae</taxon>
        <taxon>Streptophyta</taxon>
        <taxon>Embryophyta</taxon>
        <taxon>Tracheophyta</taxon>
        <taxon>Spermatophyta</taxon>
        <taxon>Magnoliopsida</taxon>
        <taxon>eudicotyledons</taxon>
        <taxon>Gunneridae</taxon>
        <taxon>Pentapetalae</taxon>
        <taxon>rosids</taxon>
        <taxon>fabids</taxon>
        <taxon>Fabales</taxon>
        <taxon>Fabaceae</taxon>
        <taxon>Papilionoideae</taxon>
        <taxon>50 kb inversion clade</taxon>
        <taxon>NPAAA clade</taxon>
        <taxon>Hologalegina</taxon>
        <taxon>IRL clade</taxon>
        <taxon>Trifolieae</taxon>
        <taxon>Trifolium</taxon>
    </lineage>
</organism>
<feature type="domain" description="F-box" evidence="1">
    <location>
        <begin position="3"/>
        <end position="49"/>
    </location>
</feature>
<dbReference type="PANTHER" id="PTHR31293:SF16">
    <property type="entry name" value="RNI-LIKE SUPERFAMILY PROTEIN"/>
    <property type="match status" value="1"/>
</dbReference>
<evidence type="ECO:0000313" key="2">
    <source>
        <dbReference type="EMBL" id="PNX99113.1"/>
    </source>
</evidence>